<dbReference type="RefSeq" id="WP_048694918.1">
    <property type="nucleotide sequence ID" value="NZ_BQNN01000001.1"/>
</dbReference>
<dbReference type="EMBL" id="JAGZEE010000020">
    <property type="protein sequence ID" value="MBS5411840.1"/>
    <property type="molecule type" value="Genomic_DNA"/>
</dbReference>
<dbReference type="GO" id="GO:0016788">
    <property type="term" value="F:hydrolase activity, acting on ester bonds"/>
    <property type="evidence" value="ECO:0007669"/>
    <property type="project" value="UniProtKB-ARBA"/>
</dbReference>
<protein>
    <submittedName>
        <fullName evidence="5">GDSL-type esterase/lipase family protein</fullName>
    </submittedName>
    <submittedName>
        <fullName evidence="2">Lysophospholipase L1 and related esterases</fullName>
    </submittedName>
    <submittedName>
        <fullName evidence="3">SGNH/GDSL hydrolase family protein</fullName>
    </submittedName>
</protein>
<dbReference type="SUPFAM" id="SSF52266">
    <property type="entry name" value="SGNH hydrolase"/>
    <property type="match status" value="1"/>
</dbReference>
<reference evidence="5 8" key="4">
    <citation type="submission" date="2021-06" db="EMBL/GenBank/DDBJ databases">
        <title>Interrogation of the integrated mobile genetic elements in gut-associated Bacteroides with a consensus prediction approach.</title>
        <authorList>
            <person name="Campbell D.E."/>
            <person name="Leigh J.R."/>
            <person name="Kim T."/>
            <person name="England W."/>
            <person name="Whitaker R.J."/>
            <person name="Degnan P.H."/>
        </authorList>
    </citation>
    <scope>NUCLEOTIDE SEQUENCE [LARGE SCALE GENOMIC DNA]</scope>
    <source>
        <strain evidence="5 8">WAL8669</strain>
    </source>
</reference>
<dbReference type="InterPro" id="IPR036514">
    <property type="entry name" value="SGNH_hydro_sf"/>
</dbReference>
<gene>
    <name evidence="2" type="ORF">ERS852557_00666</name>
    <name evidence="3" type="ORF">GAO51_25620</name>
    <name evidence="4" type="ORF">KHY35_14200</name>
    <name evidence="5" type="ORF">KQP68_20880</name>
</gene>
<dbReference type="InterPro" id="IPR013830">
    <property type="entry name" value="SGNH_hydro"/>
</dbReference>
<evidence type="ECO:0000313" key="4">
    <source>
        <dbReference type="EMBL" id="MBS5411840.1"/>
    </source>
</evidence>
<sequence>MEDKPKFAFVGNSHMAFWALNVYFPQWECLNYGAPGEGLAYVESFHEDTSDCQVVIQFGSNDIYQLNEENTDDYVERYVKAVLAVPKVKTYLFCIFPRNDYDDYSTAVNKFIRMLNEKIVAKLTGTGVIYLDVFDQLLMNGRLNPELTIDDLHLNGKGYRILSTALKQAFNGQEHL</sequence>
<dbReference type="EMBL" id="CP083680">
    <property type="protein sequence ID" value="UYU65996.1"/>
    <property type="molecule type" value="Genomic_DNA"/>
</dbReference>
<dbReference type="EMBL" id="CZBI01000001">
    <property type="protein sequence ID" value="CUP46122.1"/>
    <property type="molecule type" value="Genomic_DNA"/>
</dbReference>
<reference evidence="2 6" key="1">
    <citation type="submission" date="2015-09" db="EMBL/GenBank/DDBJ databases">
        <authorList>
            <consortium name="Pathogen Informatics"/>
        </authorList>
    </citation>
    <scope>NUCLEOTIDE SEQUENCE [LARGE SCALE GENOMIC DNA]</scope>
    <source>
        <strain evidence="2 6">2789STDY5834945</strain>
    </source>
</reference>
<dbReference type="Proteomes" id="UP001156218">
    <property type="component" value="Chromosome"/>
</dbReference>
<name>A0A0P0F2J3_BACT4</name>
<evidence type="ECO:0000313" key="6">
    <source>
        <dbReference type="Proteomes" id="UP000095541"/>
    </source>
</evidence>
<dbReference type="KEGG" id="btho:Btheta7330_03579"/>
<evidence type="ECO:0000313" key="7">
    <source>
        <dbReference type="Proteomes" id="UP000440614"/>
    </source>
</evidence>
<accession>A0A0P0F2J3</accession>
<dbReference type="EMBL" id="WCSY01000036">
    <property type="protein sequence ID" value="KAB4305497.1"/>
    <property type="molecule type" value="Genomic_DNA"/>
</dbReference>
<dbReference type="Pfam" id="PF13472">
    <property type="entry name" value="Lipase_GDSL_2"/>
    <property type="match status" value="1"/>
</dbReference>
<dbReference type="Gene3D" id="3.40.50.1110">
    <property type="entry name" value="SGNH hydrolase"/>
    <property type="match status" value="1"/>
</dbReference>
<dbReference type="AlphaFoldDB" id="A0A0P0F2J3"/>
<feature type="domain" description="SGNH hydrolase-type esterase" evidence="1">
    <location>
        <begin position="54"/>
        <end position="161"/>
    </location>
</feature>
<organism evidence="3 7">
    <name type="scientific">Bacteroides thetaiotaomicron</name>
    <dbReference type="NCBI Taxonomy" id="818"/>
    <lineage>
        <taxon>Bacteria</taxon>
        <taxon>Pseudomonadati</taxon>
        <taxon>Bacteroidota</taxon>
        <taxon>Bacteroidia</taxon>
        <taxon>Bacteroidales</taxon>
        <taxon>Bacteroidaceae</taxon>
        <taxon>Bacteroides</taxon>
    </lineage>
</organism>
<dbReference type="Proteomes" id="UP000095541">
    <property type="component" value="Unassembled WGS sequence"/>
</dbReference>
<dbReference type="Proteomes" id="UP000782901">
    <property type="component" value="Unassembled WGS sequence"/>
</dbReference>
<evidence type="ECO:0000313" key="8">
    <source>
        <dbReference type="Proteomes" id="UP001156218"/>
    </source>
</evidence>
<evidence type="ECO:0000313" key="3">
    <source>
        <dbReference type="EMBL" id="KAB4305497.1"/>
    </source>
</evidence>
<evidence type="ECO:0000313" key="5">
    <source>
        <dbReference type="EMBL" id="UYU65996.1"/>
    </source>
</evidence>
<keyword evidence="3" id="KW-0378">Hydrolase</keyword>
<dbReference type="Proteomes" id="UP000440614">
    <property type="component" value="Unassembled WGS sequence"/>
</dbReference>
<evidence type="ECO:0000313" key="2">
    <source>
        <dbReference type="EMBL" id="CUP46122.1"/>
    </source>
</evidence>
<reference evidence="3 7" key="2">
    <citation type="journal article" date="2019" name="Nat. Med.">
        <title>A library of human gut bacterial isolates paired with longitudinal multiomics data enables mechanistic microbiome research.</title>
        <authorList>
            <person name="Poyet M."/>
            <person name="Groussin M."/>
            <person name="Gibbons S.M."/>
            <person name="Avila-Pacheco J."/>
            <person name="Jiang X."/>
            <person name="Kearney S.M."/>
            <person name="Perrotta A.R."/>
            <person name="Berdy B."/>
            <person name="Zhao S."/>
            <person name="Lieberman T.D."/>
            <person name="Swanson P.K."/>
            <person name="Smith M."/>
            <person name="Roesemann S."/>
            <person name="Alexander J.E."/>
            <person name="Rich S.A."/>
            <person name="Livny J."/>
            <person name="Vlamakis H."/>
            <person name="Clish C."/>
            <person name="Bullock K."/>
            <person name="Deik A."/>
            <person name="Scott J."/>
            <person name="Pierce K.A."/>
            <person name="Xavier R.J."/>
            <person name="Alm E.J."/>
        </authorList>
    </citation>
    <scope>NUCLEOTIDE SEQUENCE [LARGE SCALE GENOMIC DNA]</scope>
    <source>
        <strain evidence="3 7">BIOML-A188</strain>
    </source>
</reference>
<reference evidence="4" key="3">
    <citation type="submission" date="2021-02" db="EMBL/GenBank/DDBJ databases">
        <title>Infant gut strain persistence is associated with maternal origin, phylogeny, and functional potential including surface adhesion and iron acquisition.</title>
        <authorList>
            <person name="Lou Y.C."/>
        </authorList>
    </citation>
    <scope>NUCLEOTIDE SEQUENCE</scope>
    <source>
        <strain evidence="4">L3_082_243G1_dasL3_082_243G1_maxbin2.maxbin.015s ta_sub</strain>
    </source>
</reference>
<evidence type="ECO:0000259" key="1">
    <source>
        <dbReference type="Pfam" id="PF13472"/>
    </source>
</evidence>
<proteinExistence type="predicted"/>
<dbReference type="PATRIC" id="fig|818.23.peg.3689"/>